<feature type="region of interest" description="Disordered" evidence="1">
    <location>
        <begin position="1"/>
        <end position="38"/>
    </location>
</feature>
<reference evidence="2 3" key="1">
    <citation type="journal article" date="2014" name="Am. J. Bot.">
        <title>Genome assembly and annotation for red clover (Trifolium pratense; Fabaceae).</title>
        <authorList>
            <person name="Istvanek J."/>
            <person name="Jaros M."/>
            <person name="Krenek A."/>
            <person name="Repkova J."/>
        </authorList>
    </citation>
    <scope>NUCLEOTIDE SEQUENCE [LARGE SCALE GENOMIC DNA]</scope>
    <source>
        <strain evidence="3">cv. Tatra</strain>
        <tissue evidence="2">Young leaves</tissue>
    </source>
</reference>
<dbReference type="Proteomes" id="UP000236291">
    <property type="component" value="Unassembled WGS sequence"/>
</dbReference>
<gene>
    <name evidence="2" type="ORF">L195_g062549</name>
</gene>
<sequence length="57" mass="6773">MYPMTPAQQNPQQQQNGYQKKNQFGPRNNYERRNARFDPIPMPYGQILPYLIDKGMV</sequence>
<organism evidence="2 3">
    <name type="scientific">Trifolium pratense</name>
    <name type="common">Red clover</name>
    <dbReference type="NCBI Taxonomy" id="57577"/>
    <lineage>
        <taxon>Eukaryota</taxon>
        <taxon>Viridiplantae</taxon>
        <taxon>Streptophyta</taxon>
        <taxon>Embryophyta</taxon>
        <taxon>Tracheophyta</taxon>
        <taxon>Spermatophyta</taxon>
        <taxon>Magnoliopsida</taxon>
        <taxon>eudicotyledons</taxon>
        <taxon>Gunneridae</taxon>
        <taxon>Pentapetalae</taxon>
        <taxon>rosids</taxon>
        <taxon>fabids</taxon>
        <taxon>Fabales</taxon>
        <taxon>Fabaceae</taxon>
        <taxon>Papilionoideae</taxon>
        <taxon>50 kb inversion clade</taxon>
        <taxon>NPAAA clade</taxon>
        <taxon>Hologalegina</taxon>
        <taxon>IRL clade</taxon>
        <taxon>Trifolieae</taxon>
        <taxon>Trifolium</taxon>
    </lineage>
</organism>
<feature type="non-terminal residue" evidence="2">
    <location>
        <position position="57"/>
    </location>
</feature>
<proteinExistence type="predicted"/>
<comment type="caution">
    <text evidence="2">The sequence shown here is derived from an EMBL/GenBank/DDBJ whole genome shotgun (WGS) entry which is preliminary data.</text>
</comment>
<reference evidence="2 3" key="2">
    <citation type="journal article" date="2017" name="Front. Plant Sci.">
        <title>Gene Classification and Mining of Molecular Markers Useful in Red Clover (Trifolium pratense) Breeding.</title>
        <authorList>
            <person name="Istvanek J."/>
            <person name="Dluhosova J."/>
            <person name="Dluhos P."/>
            <person name="Patkova L."/>
            <person name="Nedelnik J."/>
            <person name="Repkova J."/>
        </authorList>
    </citation>
    <scope>NUCLEOTIDE SEQUENCE [LARGE SCALE GENOMIC DNA]</scope>
    <source>
        <strain evidence="3">cv. Tatra</strain>
        <tissue evidence="2">Young leaves</tissue>
    </source>
</reference>
<dbReference type="EMBL" id="ASHM01178071">
    <property type="protein sequence ID" value="PNX65341.1"/>
    <property type="molecule type" value="Genomic_DNA"/>
</dbReference>
<evidence type="ECO:0000313" key="3">
    <source>
        <dbReference type="Proteomes" id="UP000236291"/>
    </source>
</evidence>
<protein>
    <submittedName>
        <fullName evidence="2">Uncharacterized protein</fullName>
    </submittedName>
</protein>
<feature type="compositionally biased region" description="Low complexity" evidence="1">
    <location>
        <begin position="8"/>
        <end position="23"/>
    </location>
</feature>
<evidence type="ECO:0000256" key="1">
    <source>
        <dbReference type="SAM" id="MobiDB-lite"/>
    </source>
</evidence>
<evidence type="ECO:0000313" key="2">
    <source>
        <dbReference type="EMBL" id="PNX65341.1"/>
    </source>
</evidence>
<name>A0A2K3KGB9_TRIPR</name>
<accession>A0A2K3KGB9</accession>
<dbReference type="AlphaFoldDB" id="A0A2K3KGB9"/>